<dbReference type="KEGG" id="ssua:FPZ54_12395"/>
<evidence type="ECO:0000313" key="3">
    <source>
        <dbReference type="Proteomes" id="UP000318055"/>
    </source>
</evidence>
<name>A0A518RGZ2_9SPHN</name>
<dbReference type="AlphaFoldDB" id="A0A518RGZ2"/>
<dbReference type="InterPro" id="IPR043129">
    <property type="entry name" value="ATPase_NBD"/>
</dbReference>
<dbReference type="PANTHER" id="PTHR42749">
    <property type="entry name" value="CELL SHAPE-DETERMINING PROTEIN MREB"/>
    <property type="match status" value="1"/>
</dbReference>
<dbReference type="PROSITE" id="PS00329">
    <property type="entry name" value="HSP70_2"/>
    <property type="match status" value="1"/>
</dbReference>
<protein>
    <submittedName>
        <fullName evidence="2">Molecular chaperone</fullName>
    </submittedName>
</protein>
<evidence type="ECO:0000313" key="2">
    <source>
        <dbReference type="EMBL" id="QDX26728.1"/>
    </source>
</evidence>
<evidence type="ECO:0000256" key="1">
    <source>
        <dbReference type="ARBA" id="ARBA00007381"/>
    </source>
</evidence>
<gene>
    <name evidence="2" type="ORF">FPZ54_12395</name>
</gene>
<accession>A0A518RGZ2</accession>
<reference evidence="2 3" key="1">
    <citation type="submission" date="2019-07" db="EMBL/GenBank/DDBJ databases">
        <title>Sphingomonas alkalisoli sp. nov., isolated from rhizosphere soil of Suaedae salsa.</title>
        <authorList>
            <person name="Zhang H."/>
            <person name="Xu L."/>
            <person name="Zhang J.-X."/>
            <person name="Sun J.-Q."/>
        </authorList>
    </citation>
    <scope>NUCLEOTIDE SEQUENCE [LARGE SCALE GENOMIC DNA]</scope>
    <source>
        <strain evidence="2 3">XS-10</strain>
    </source>
</reference>
<dbReference type="CDD" id="cd10170">
    <property type="entry name" value="ASKHA_NBD_HSP70"/>
    <property type="match status" value="1"/>
</dbReference>
<dbReference type="RefSeq" id="WP_145847629.1">
    <property type="nucleotide sequence ID" value="NZ_CP042239.1"/>
</dbReference>
<dbReference type="OrthoDB" id="9807934at2"/>
<dbReference type="PANTHER" id="PTHR42749:SF1">
    <property type="entry name" value="CELL SHAPE-DETERMINING PROTEIN MREB"/>
    <property type="match status" value="1"/>
</dbReference>
<proteinExistence type="inferred from homology"/>
<dbReference type="SUPFAM" id="SSF53067">
    <property type="entry name" value="Actin-like ATPase domain"/>
    <property type="match status" value="1"/>
</dbReference>
<dbReference type="Gene3D" id="3.30.420.40">
    <property type="match status" value="2"/>
</dbReference>
<dbReference type="EMBL" id="CP042239">
    <property type="protein sequence ID" value="QDX26728.1"/>
    <property type="molecule type" value="Genomic_DNA"/>
</dbReference>
<dbReference type="Gene3D" id="3.90.640.10">
    <property type="entry name" value="Actin, Chain A, domain 4"/>
    <property type="match status" value="1"/>
</dbReference>
<comment type="similarity">
    <text evidence="1">Belongs to the heat shock protein 70 family.</text>
</comment>
<dbReference type="Proteomes" id="UP000318055">
    <property type="component" value="Chromosome"/>
</dbReference>
<organism evidence="2 3">
    <name type="scientific">Sphingomonas suaedae</name>
    <dbReference type="NCBI Taxonomy" id="2599297"/>
    <lineage>
        <taxon>Bacteria</taxon>
        <taxon>Pseudomonadati</taxon>
        <taxon>Pseudomonadota</taxon>
        <taxon>Alphaproteobacteria</taxon>
        <taxon>Sphingomonadales</taxon>
        <taxon>Sphingomonadaceae</taxon>
        <taxon>Sphingomonas</taxon>
    </lineage>
</organism>
<dbReference type="InterPro" id="IPR018181">
    <property type="entry name" value="Heat_shock_70_CS"/>
</dbReference>
<sequence>MSTKKLPFISSVGLVQIDGRNVVPTAIYYDSERRAHIGHEARELCHSPEHLLEDFKIELGQHDPDAVTKRTTQSFHAPRSTVAGIVQDFFREFLAKVNQGLEQQGRPLPKSILIAEPLALSGSNMAEESWLSNYRRAIRRVLHGRFEQIDFLPEPFAVFQYYRYGLRHPAIAEQRKHIALVLDFGGGTFDISVIETAKSGDVSQSGTNSRPLSAKSIQIGGFFINRLIAAQLLMTAVNKDIRADVRKSLELADRTKAPDALAQLAEKQQTFYRHYKRLLSAVESAKLSVCNSIANWSLEANLSGLAPFPLSVPTNPYDPSSSMASLKLDAGMLRQTFENEVWRNKLRDAIKKTIDRAAKDLKGQEISVVLLSGGSSNIRWLAKLLDRDLGKSDLPHAEILQLSENFQEIVAKGLATECARRFYTEGQGDFRAVTYNRLCLALRSDGGELEVKPAKPVTSILAAGGQAQFDDGVLLPSARSLRGLVDKPLLWKVRLGHPPRQLLEYFFMRSSFDPDDLEARHNIVDTRASTPKNARFQSAIEVELTVRADGTATPRFIYGRNDRSGGVTAEGRPFHIDMTFASDEVGGSTYLGFDFGTSASACSIVDSNDVQMIQERARSAEWRELSELLSELPYPAAAPLARFISEIDSHRRPQKGREAAEALLTLAAYVAYMDACSCKATTGAVFKGYTQRSAGPLWALIKGCLGGKAANLNFSAPLQGLLKPENVEQIDQCIEGLNSDKHGRQQNVDWVSFLGLLANHVARIFAGKHLGVFEGVVAKRFRSGSYAGIFRVLHGASQTFVDVLAYEGPVSFSDELVYLVDPAGGRALLLSPLYFWGLQRNPLDTLAIDMFEFDTDKRGLFSFKSTQISQGLTITPDGEYGEIHEHVSVMRASDQDGHLIEGLTLTSHNP</sequence>
<keyword evidence="3" id="KW-1185">Reference proteome</keyword>